<organism evidence="2 3">
    <name type="scientific">Limnoglobus roseus</name>
    <dbReference type="NCBI Taxonomy" id="2598579"/>
    <lineage>
        <taxon>Bacteria</taxon>
        <taxon>Pseudomonadati</taxon>
        <taxon>Planctomycetota</taxon>
        <taxon>Planctomycetia</taxon>
        <taxon>Gemmatales</taxon>
        <taxon>Gemmataceae</taxon>
        <taxon>Limnoglobus</taxon>
    </lineage>
</organism>
<name>A0A5C1A801_9BACT</name>
<dbReference type="EMBL" id="CP042425">
    <property type="protein sequence ID" value="QEL13254.1"/>
    <property type="molecule type" value="Genomic_DNA"/>
</dbReference>
<keyword evidence="1" id="KW-0812">Transmembrane</keyword>
<sequence>MTNLLKKLWADDDGAVISVELLLIVSILIFGLIPGFVALRNSVNAALTTTGNAVLALVPSFTFSGWVVGPTTGNSAQTVAQVSGFQRDTSANSYLTADQIAPTLLPVGLTISPAP</sequence>
<evidence type="ECO:0000313" key="3">
    <source>
        <dbReference type="Proteomes" id="UP000324974"/>
    </source>
</evidence>
<evidence type="ECO:0000256" key="1">
    <source>
        <dbReference type="SAM" id="Phobius"/>
    </source>
</evidence>
<gene>
    <name evidence="2" type="ORF">PX52LOC_00108</name>
</gene>
<keyword evidence="3" id="KW-1185">Reference proteome</keyword>
<dbReference type="KEGG" id="lrs:PX52LOC_00108"/>
<dbReference type="RefSeq" id="WP_149108236.1">
    <property type="nucleotide sequence ID" value="NZ_CP042425.1"/>
</dbReference>
<reference evidence="3" key="1">
    <citation type="submission" date="2019-08" db="EMBL/GenBank/DDBJ databases">
        <title>Limnoglobus roseus gen. nov., sp. nov., a novel freshwater planctomycete with a giant genome from the family Gemmataceae.</title>
        <authorList>
            <person name="Kulichevskaya I.S."/>
            <person name="Naumoff D.G."/>
            <person name="Miroshnikov K."/>
            <person name="Ivanova A."/>
            <person name="Philippov D.A."/>
            <person name="Hakobyan A."/>
            <person name="Rijpstra I.C."/>
            <person name="Sinninghe Damste J.S."/>
            <person name="Liesack W."/>
            <person name="Dedysh S.N."/>
        </authorList>
    </citation>
    <scope>NUCLEOTIDE SEQUENCE [LARGE SCALE GENOMIC DNA]</scope>
    <source>
        <strain evidence="3">PX52</strain>
    </source>
</reference>
<protein>
    <submittedName>
        <fullName evidence="2">Flp family type IVb pilin</fullName>
    </submittedName>
</protein>
<dbReference type="AlphaFoldDB" id="A0A5C1A801"/>
<keyword evidence="1" id="KW-0472">Membrane</keyword>
<dbReference type="OrthoDB" id="278295at2"/>
<keyword evidence="1" id="KW-1133">Transmembrane helix</keyword>
<proteinExistence type="predicted"/>
<dbReference type="Proteomes" id="UP000324974">
    <property type="component" value="Chromosome"/>
</dbReference>
<evidence type="ECO:0000313" key="2">
    <source>
        <dbReference type="EMBL" id="QEL13254.1"/>
    </source>
</evidence>
<feature type="transmembrane region" description="Helical" evidence="1">
    <location>
        <begin position="15"/>
        <end position="39"/>
    </location>
</feature>
<accession>A0A5C1A801</accession>